<evidence type="ECO:0000313" key="2">
    <source>
        <dbReference type="Proteomes" id="UP001595696"/>
    </source>
</evidence>
<accession>A0ABV8DZR8</accession>
<sequence length="374" mass="41905">MPGVFPLDEYPIHQIPAPIEWVGGDRNFYDRSYWNALDHSGELMLITGIGYYPNLGTKDAFFVVRRGDEQIALHFGDEIDSDRLNQHCGNYRLEVVEPLTTSRLVIAETDGIAVDMTWRASFPAIPEQRHVMRSGSHRTIIDAQRFAQVGTWEGSISIDGTGYAVTPDRFTGTRDRSWGLRPIGEAEPAGRPADPPFGGMWWLYAPIAFDDFAVVIIIQEDADGERSLNDCHRVWPDGRTEQLGWPLVSTTYRPGTRLPATGTLALRTRDGAEVRLELESKLFLAIGVGGGYSPDPDWLHGQWHGENFTERRNYDMTAPEVVGRLPFGLTDNVGRAVWHEEGKEPRVGWGLYEHGVIGVHRPSGFTDFFQAAPE</sequence>
<protein>
    <submittedName>
        <fullName evidence="1">Uncharacterized protein</fullName>
    </submittedName>
</protein>
<name>A0ABV8DZR8_9NOCA</name>
<reference evidence="2" key="1">
    <citation type="journal article" date="2019" name="Int. J. Syst. Evol. Microbiol.">
        <title>The Global Catalogue of Microorganisms (GCM) 10K type strain sequencing project: providing services to taxonomists for standard genome sequencing and annotation.</title>
        <authorList>
            <consortium name="The Broad Institute Genomics Platform"/>
            <consortium name="The Broad Institute Genome Sequencing Center for Infectious Disease"/>
            <person name="Wu L."/>
            <person name="Ma J."/>
        </authorList>
    </citation>
    <scope>NUCLEOTIDE SEQUENCE [LARGE SCALE GENOMIC DNA]</scope>
    <source>
        <strain evidence="2">CGMCC 4.7330</strain>
    </source>
</reference>
<gene>
    <name evidence="1" type="ORF">ACFO0B_24370</name>
</gene>
<organism evidence="1 2">
    <name type="scientific">Nocardia jiangsuensis</name>
    <dbReference type="NCBI Taxonomy" id="1691563"/>
    <lineage>
        <taxon>Bacteria</taxon>
        <taxon>Bacillati</taxon>
        <taxon>Actinomycetota</taxon>
        <taxon>Actinomycetes</taxon>
        <taxon>Mycobacteriales</taxon>
        <taxon>Nocardiaceae</taxon>
        <taxon>Nocardia</taxon>
    </lineage>
</organism>
<proteinExistence type="predicted"/>
<evidence type="ECO:0000313" key="1">
    <source>
        <dbReference type="EMBL" id="MFC3965134.1"/>
    </source>
</evidence>
<dbReference type="RefSeq" id="WP_378615298.1">
    <property type="nucleotide sequence ID" value="NZ_JBHSAX010000019.1"/>
</dbReference>
<comment type="caution">
    <text evidence="1">The sequence shown here is derived from an EMBL/GenBank/DDBJ whole genome shotgun (WGS) entry which is preliminary data.</text>
</comment>
<dbReference type="Proteomes" id="UP001595696">
    <property type="component" value="Unassembled WGS sequence"/>
</dbReference>
<dbReference type="EMBL" id="JBHSAX010000019">
    <property type="protein sequence ID" value="MFC3965134.1"/>
    <property type="molecule type" value="Genomic_DNA"/>
</dbReference>
<dbReference type="SUPFAM" id="SSF159245">
    <property type="entry name" value="AttH-like"/>
    <property type="match status" value="1"/>
</dbReference>
<keyword evidence="2" id="KW-1185">Reference proteome</keyword>